<dbReference type="HOGENOM" id="CLU_078556_0_1_1"/>
<dbReference type="EMBL" id="KK088417">
    <property type="protein sequence ID" value="EYE96768.1"/>
    <property type="molecule type" value="Genomic_DNA"/>
</dbReference>
<dbReference type="STRING" id="1388766.A0A017SII1"/>
<sequence>MKLATILSVLPMAFALPTSSGQAKRSNGAFSVMSARSASPIHLLPLNADGSYFYLGGEASTYCPETVSKVAPCPKGDVTAFVGTGAALDVSVPGGQAVYVDSNGALRFTTPHSGYMGEGASTGPFERTPASTPTGFGHWAYKGQGASGFMACPADDNKWQVFASLQNATVPQGDVSECLGFSAMAVQARQNATAAWEYV</sequence>
<organism evidence="2 3">
    <name type="scientific">Aspergillus ruber (strain CBS 135680)</name>
    <dbReference type="NCBI Taxonomy" id="1388766"/>
    <lineage>
        <taxon>Eukaryota</taxon>
        <taxon>Fungi</taxon>
        <taxon>Dikarya</taxon>
        <taxon>Ascomycota</taxon>
        <taxon>Pezizomycotina</taxon>
        <taxon>Eurotiomycetes</taxon>
        <taxon>Eurotiomycetidae</taxon>
        <taxon>Eurotiales</taxon>
        <taxon>Aspergillaceae</taxon>
        <taxon>Aspergillus</taxon>
        <taxon>Aspergillus subgen. Aspergillus</taxon>
    </lineage>
</organism>
<dbReference type="PANTHER" id="PTHR42047:SF1">
    <property type="entry name" value="PROTEIN, PUTATIVE (AFU_ORTHOLOGUE AFUA_6G03560)-RELATED"/>
    <property type="match status" value="1"/>
</dbReference>
<name>A0A017SII1_ASPRC</name>
<reference evidence="3" key="1">
    <citation type="journal article" date="2014" name="Nat. Commun.">
        <title>Genomic adaptations of the halophilic Dead Sea filamentous fungus Eurotium rubrum.</title>
        <authorList>
            <person name="Kis-Papo T."/>
            <person name="Weig A.R."/>
            <person name="Riley R."/>
            <person name="Persoh D."/>
            <person name="Salamov A."/>
            <person name="Sun H."/>
            <person name="Lipzen A."/>
            <person name="Wasser S.P."/>
            <person name="Rambold G."/>
            <person name="Grigoriev I.V."/>
            <person name="Nevo E."/>
        </authorList>
    </citation>
    <scope>NUCLEOTIDE SEQUENCE [LARGE SCALE GENOMIC DNA]</scope>
    <source>
        <strain evidence="3">CBS 135680</strain>
    </source>
</reference>
<dbReference type="InterPro" id="IPR052820">
    <property type="entry name" value="PhiA_domain"/>
</dbReference>
<evidence type="ECO:0000256" key="1">
    <source>
        <dbReference type="SAM" id="SignalP"/>
    </source>
</evidence>
<dbReference type="RefSeq" id="XP_040640456.1">
    <property type="nucleotide sequence ID" value="XM_040781386.1"/>
</dbReference>
<evidence type="ECO:0000313" key="2">
    <source>
        <dbReference type="EMBL" id="EYE96768.1"/>
    </source>
</evidence>
<dbReference type="AlphaFoldDB" id="A0A017SII1"/>
<dbReference type="PANTHER" id="PTHR42047">
    <property type="entry name" value="PROTEIN, PUTATIVE (AFU_ORTHOLOGUE AFUA_6G03560)-RELATED"/>
    <property type="match status" value="1"/>
</dbReference>
<keyword evidence="3" id="KW-1185">Reference proteome</keyword>
<gene>
    <name evidence="2" type="ORF">EURHEDRAFT_410547</name>
</gene>
<dbReference type="Proteomes" id="UP000019804">
    <property type="component" value="Unassembled WGS sequence"/>
</dbReference>
<dbReference type="OrthoDB" id="5430620at2759"/>
<evidence type="ECO:0000313" key="3">
    <source>
        <dbReference type="Proteomes" id="UP000019804"/>
    </source>
</evidence>
<accession>A0A017SII1</accession>
<keyword evidence="1" id="KW-0732">Signal</keyword>
<protein>
    <submittedName>
        <fullName evidence="2">Putative IgE-binding protein</fullName>
    </submittedName>
</protein>
<dbReference type="GeneID" id="63696510"/>
<proteinExistence type="predicted"/>
<feature type="signal peptide" evidence="1">
    <location>
        <begin position="1"/>
        <end position="15"/>
    </location>
</feature>
<feature type="chain" id="PRO_5012475083" evidence="1">
    <location>
        <begin position="16"/>
        <end position="199"/>
    </location>
</feature>